<protein>
    <submittedName>
        <fullName evidence="1">Uncharacterized protein</fullName>
    </submittedName>
</protein>
<accession>A0A9Q9SS59</accession>
<reference evidence="1" key="2">
    <citation type="submission" date="2022-10" db="EMBL/GenBank/DDBJ databases">
        <authorList>
            <person name="Ngo T.-E."/>
        </authorList>
    </citation>
    <scope>NUCLEOTIDE SEQUENCE</scope>
    <source>
        <strain evidence="1">JHB</strain>
    </source>
</reference>
<organism evidence="1">
    <name type="scientific">Moorena producens (strain JHB)</name>
    <dbReference type="NCBI Taxonomy" id="1454205"/>
    <lineage>
        <taxon>Bacteria</taxon>
        <taxon>Bacillati</taxon>
        <taxon>Cyanobacteriota</taxon>
        <taxon>Cyanophyceae</taxon>
        <taxon>Coleofasciculales</taxon>
        <taxon>Coleofasciculaceae</taxon>
        <taxon>Moorena</taxon>
    </lineage>
</organism>
<sequence length="62" mass="6781">MPAYNPAIDVGWAVQQTNQISSPSHPKALPTNCLEIETGKMPVLPRCPFHHCPARMNDKGAI</sequence>
<evidence type="ECO:0000313" key="1">
    <source>
        <dbReference type="EMBL" id="WAN68621.1"/>
    </source>
</evidence>
<dbReference type="Proteomes" id="UP000176944">
    <property type="component" value="Chromosome"/>
</dbReference>
<reference evidence="1" key="1">
    <citation type="journal article" date="2017" name="Proc. Natl. Acad. Sci. U.S.A.">
        <title>Comparative genomics uncovers the prolific and distinctive metabolic potential of the cyanobacterial genus Moorea.</title>
        <authorList>
            <person name="Leao T."/>
            <person name="Castelao G."/>
            <person name="Korobeynikov A."/>
            <person name="Monroe E.A."/>
            <person name="Podell S."/>
            <person name="Glukhov E."/>
            <person name="Allen E.E."/>
            <person name="Gerwick W.H."/>
            <person name="Gerwick L."/>
        </authorList>
    </citation>
    <scope>NUCLEOTIDE SEQUENCE</scope>
    <source>
        <strain evidence="1">JHB</strain>
    </source>
</reference>
<dbReference type="EMBL" id="CP017708">
    <property type="protein sequence ID" value="WAN68621.1"/>
    <property type="molecule type" value="Genomic_DNA"/>
</dbReference>
<dbReference type="AlphaFoldDB" id="A0A9Q9SS59"/>
<name>A0A9Q9SS59_MOOP1</name>
<proteinExistence type="predicted"/>
<gene>
    <name evidence="1" type="ORF">BJP36_40325</name>
</gene>